<dbReference type="InterPro" id="IPR006311">
    <property type="entry name" value="TAT_signal"/>
</dbReference>
<evidence type="ECO:0000313" key="2">
    <source>
        <dbReference type="EMBL" id="HIT76826.1"/>
    </source>
</evidence>
<evidence type="ECO:0000313" key="3">
    <source>
        <dbReference type="Proteomes" id="UP000886842"/>
    </source>
</evidence>
<dbReference type="EMBL" id="DVLP01000421">
    <property type="protein sequence ID" value="HIT76826.1"/>
    <property type="molecule type" value="Genomic_DNA"/>
</dbReference>
<evidence type="ECO:0000256" key="1">
    <source>
        <dbReference type="SAM" id="MobiDB-lite"/>
    </source>
</evidence>
<feature type="region of interest" description="Disordered" evidence="1">
    <location>
        <begin position="35"/>
        <end position="58"/>
    </location>
</feature>
<organism evidence="2 3">
    <name type="scientific">Candidatus Avipropionibacterium avicola</name>
    <dbReference type="NCBI Taxonomy" id="2840701"/>
    <lineage>
        <taxon>Bacteria</taxon>
        <taxon>Bacillati</taxon>
        <taxon>Actinomycetota</taxon>
        <taxon>Actinomycetes</taxon>
        <taxon>Propionibacteriales</taxon>
        <taxon>Propionibacteriaceae</taxon>
        <taxon>Propionibacteriaceae incertae sedis</taxon>
        <taxon>Candidatus Avipropionibacterium</taxon>
    </lineage>
</organism>
<feature type="non-terminal residue" evidence="2">
    <location>
        <position position="129"/>
    </location>
</feature>
<reference evidence="2" key="2">
    <citation type="journal article" date="2021" name="PeerJ">
        <title>Extensive microbial diversity within the chicken gut microbiome revealed by metagenomics and culture.</title>
        <authorList>
            <person name="Gilroy R."/>
            <person name="Ravi A."/>
            <person name="Getino M."/>
            <person name="Pursley I."/>
            <person name="Horton D.L."/>
            <person name="Alikhan N.F."/>
            <person name="Baker D."/>
            <person name="Gharbi K."/>
            <person name="Hall N."/>
            <person name="Watson M."/>
            <person name="Adriaenssens E.M."/>
            <person name="Foster-Nyarko E."/>
            <person name="Jarju S."/>
            <person name="Secka A."/>
            <person name="Antonio M."/>
            <person name="Oren A."/>
            <person name="Chaudhuri R.R."/>
            <person name="La Ragione R."/>
            <person name="Hildebrand F."/>
            <person name="Pallen M.J."/>
        </authorList>
    </citation>
    <scope>NUCLEOTIDE SEQUENCE</scope>
    <source>
        <strain evidence="2">ChiGjej1B1-24693</strain>
    </source>
</reference>
<feature type="region of interest" description="Disordered" evidence="1">
    <location>
        <begin position="106"/>
        <end position="129"/>
    </location>
</feature>
<gene>
    <name evidence="2" type="ORF">IAA98_14700</name>
</gene>
<sequence>MSNEWLINRRNLLRGSVAAAAVVGVGGLGACATGGPVGGGNEETEQPEGPMDPENPFGVEESGKLDVIVFNGGYGIDYVKFAAEKMNEKFPDIKISVKPSTDIAGEMQPRLVGGTPPDLLDNSGAKSIG</sequence>
<dbReference type="PROSITE" id="PS51318">
    <property type="entry name" value="TAT"/>
    <property type="match status" value="1"/>
</dbReference>
<protein>
    <submittedName>
        <fullName evidence="2">Twin-arginine translocation signal domain-containing protein</fullName>
    </submittedName>
</protein>
<dbReference type="SUPFAM" id="SSF53850">
    <property type="entry name" value="Periplasmic binding protein-like II"/>
    <property type="match status" value="1"/>
</dbReference>
<proteinExistence type="predicted"/>
<reference evidence="2" key="1">
    <citation type="submission" date="2020-10" db="EMBL/GenBank/DDBJ databases">
        <authorList>
            <person name="Gilroy R."/>
        </authorList>
    </citation>
    <scope>NUCLEOTIDE SEQUENCE</scope>
    <source>
        <strain evidence="2">ChiGjej1B1-24693</strain>
    </source>
</reference>
<name>A0A9D1GZS7_9ACTN</name>
<dbReference type="AlphaFoldDB" id="A0A9D1GZS7"/>
<comment type="caution">
    <text evidence="2">The sequence shown here is derived from an EMBL/GenBank/DDBJ whole genome shotgun (WGS) entry which is preliminary data.</text>
</comment>
<dbReference type="Proteomes" id="UP000886842">
    <property type="component" value="Unassembled WGS sequence"/>
</dbReference>
<accession>A0A9D1GZS7</accession>